<evidence type="ECO:0000313" key="3">
    <source>
        <dbReference type="Proteomes" id="UP000179266"/>
    </source>
</evidence>
<proteinExistence type="predicted"/>
<accession>A0A1F7RPX3</accession>
<comment type="caution">
    <text evidence="2">The sequence shown here is derived from an EMBL/GenBank/DDBJ whole genome shotgun (WGS) entry which is preliminary data.</text>
</comment>
<feature type="region of interest" description="Disordered" evidence="1">
    <location>
        <begin position="70"/>
        <end position="110"/>
    </location>
</feature>
<dbReference type="Proteomes" id="UP000179266">
    <property type="component" value="Unassembled WGS sequence"/>
</dbReference>
<dbReference type="AlphaFoldDB" id="A0A1F7RPX3"/>
<organism evidence="2 3">
    <name type="scientific">Candidatus Schekmanbacteria bacterium RBG_13_48_7</name>
    <dbReference type="NCBI Taxonomy" id="1817878"/>
    <lineage>
        <taxon>Bacteria</taxon>
        <taxon>Candidatus Schekmaniibacteriota</taxon>
    </lineage>
</organism>
<dbReference type="EMBL" id="MGDD01000262">
    <property type="protein sequence ID" value="OGL43612.1"/>
    <property type="molecule type" value="Genomic_DNA"/>
</dbReference>
<name>A0A1F7RPX3_9BACT</name>
<protein>
    <submittedName>
        <fullName evidence="2">Uncharacterized protein</fullName>
    </submittedName>
</protein>
<gene>
    <name evidence="2" type="ORF">A2161_10975</name>
</gene>
<reference evidence="2 3" key="1">
    <citation type="journal article" date="2016" name="Nat. Commun.">
        <title>Thousands of microbial genomes shed light on interconnected biogeochemical processes in an aquifer system.</title>
        <authorList>
            <person name="Anantharaman K."/>
            <person name="Brown C.T."/>
            <person name="Hug L.A."/>
            <person name="Sharon I."/>
            <person name="Castelle C.J."/>
            <person name="Probst A.J."/>
            <person name="Thomas B.C."/>
            <person name="Singh A."/>
            <person name="Wilkins M.J."/>
            <person name="Karaoz U."/>
            <person name="Brodie E.L."/>
            <person name="Williams K.H."/>
            <person name="Hubbard S.S."/>
            <person name="Banfield J.F."/>
        </authorList>
    </citation>
    <scope>NUCLEOTIDE SEQUENCE [LARGE SCALE GENOMIC DNA]</scope>
</reference>
<sequence>MELSLKCQNLKCNEIFELAEIKSLSKIYKEWEKALDNDEVEEFIDKYEGREIDVKCPACGKVGAEMVFEMDDLDEYDDDDDFEYDDDDDDDDDDLDDDDDDDDLDDDEEI</sequence>
<evidence type="ECO:0000256" key="1">
    <source>
        <dbReference type="SAM" id="MobiDB-lite"/>
    </source>
</evidence>
<evidence type="ECO:0000313" key="2">
    <source>
        <dbReference type="EMBL" id="OGL43612.1"/>
    </source>
</evidence>